<evidence type="ECO:0000256" key="5">
    <source>
        <dbReference type="SAM" id="MobiDB-lite"/>
    </source>
</evidence>
<evidence type="ECO:0000256" key="2">
    <source>
        <dbReference type="ARBA" id="ARBA00022692"/>
    </source>
</evidence>
<keyword evidence="2 6" id="KW-0812">Transmembrane</keyword>
<evidence type="ECO:0000313" key="8">
    <source>
        <dbReference type="Proteomes" id="UP000324800"/>
    </source>
</evidence>
<reference evidence="7 8" key="1">
    <citation type="submission" date="2019-03" db="EMBL/GenBank/DDBJ databases">
        <title>Single cell metagenomics reveals metabolic interactions within the superorganism composed of flagellate Streblomastix strix and complex community of Bacteroidetes bacteria on its surface.</title>
        <authorList>
            <person name="Treitli S.C."/>
            <person name="Kolisko M."/>
            <person name="Husnik F."/>
            <person name="Keeling P."/>
            <person name="Hampl V."/>
        </authorList>
    </citation>
    <scope>NUCLEOTIDE SEQUENCE [LARGE SCALE GENOMIC DNA]</scope>
    <source>
        <strain evidence="7">ST1C</strain>
    </source>
</reference>
<sequence length="376" mass="42499">MDQALNNAHQAFKNAATGGALVILLLIVFDLLIPLQGLIAFIPRYLFLDAFNLWALLTGLFYPRNFVLGLVSAIFLFIFGIFFETFWGTRETIRFVLFIGGWTNFIILLIIAIYNLIFSWTFLLDYDFSGVFVIIAAACVALSSSDPDNIIFGNIQLLKWLTNRNLPISCVILFSLLSFVPGLHGLFLCGLIGTISGWVYLLRKARRDGDRQTILPSSFTENPKQIKIGLDDNYDDDAYDTILPFYSLFPLNIQPYVRSFEKSIRRNKIKILKKLGLDESSTDSIINSSSSHQQHEYVELSQLPLPQTIQTPPQHFTQEPASIPFPEAQEKTNSTQPTQQENRDKSPIQFGLSILDAHDQGFSIPPAARLSYEDDE</sequence>
<name>A0A5J4WGC3_9EUKA</name>
<evidence type="ECO:0000256" key="4">
    <source>
        <dbReference type="ARBA" id="ARBA00023136"/>
    </source>
</evidence>
<dbReference type="PANTHER" id="PTHR13377">
    <property type="entry name" value="PLACENTAL PROTEIN 6"/>
    <property type="match status" value="1"/>
</dbReference>
<dbReference type="GO" id="GO:0016020">
    <property type="term" value="C:membrane"/>
    <property type="evidence" value="ECO:0007669"/>
    <property type="project" value="UniProtKB-SubCell"/>
</dbReference>
<feature type="compositionally biased region" description="Polar residues" evidence="5">
    <location>
        <begin position="331"/>
        <end position="340"/>
    </location>
</feature>
<dbReference type="InterPro" id="IPR013861">
    <property type="entry name" value="TMEM115/Pdh1/Rbl19"/>
</dbReference>
<dbReference type="GO" id="GO:0005794">
    <property type="term" value="C:Golgi apparatus"/>
    <property type="evidence" value="ECO:0007669"/>
    <property type="project" value="TreeGrafter"/>
</dbReference>
<dbReference type="Proteomes" id="UP000324800">
    <property type="component" value="Unassembled WGS sequence"/>
</dbReference>
<comment type="subcellular location">
    <subcellularLocation>
        <location evidence="1">Membrane</location>
        <topology evidence="1">Multi-pass membrane protein</topology>
    </subcellularLocation>
</comment>
<evidence type="ECO:0000313" key="7">
    <source>
        <dbReference type="EMBL" id="KAA6393395.1"/>
    </source>
</evidence>
<protein>
    <recommendedName>
        <fullName evidence="9">Peptidase S54 rhomboid domain-containing protein</fullName>
    </recommendedName>
</protein>
<evidence type="ECO:0000256" key="1">
    <source>
        <dbReference type="ARBA" id="ARBA00004141"/>
    </source>
</evidence>
<feature type="region of interest" description="Disordered" evidence="5">
    <location>
        <begin position="328"/>
        <end position="376"/>
    </location>
</feature>
<organism evidence="7 8">
    <name type="scientific">Streblomastix strix</name>
    <dbReference type="NCBI Taxonomy" id="222440"/>
    <lineage>
        <taxon>Eukaryota</taxon>
        <taxon>Metamonada</taxon>
        <taxon>Preaxostyla</taxon>
        <taxon>Oxymonadida</taxon>
        <taxon>Streblomastigidae</taxon>
        <taxon>Streblomastix</taxon>
    </lineage>
</organism>
<gene>
    <name evidence="7" type="ORF">EZS28_011078</name>
</gene>
<dbReference type="AlphaFoldDB" id="A0A5J4WGC3"/>
<dbReference type="Pfam" id="PF08551">
    <property type="entry name" value="DUF1751"/>
    <property type="match status" value="1"/>
</dbReference>
<dbReference type="PANTHER" id="PTHR13377:SF3">
    <property type="entry name" value="TRANSMEMBRANE PROTEIN 115"/>
    <property type="match status" value="1"/>
</dbReference>
<keyword evidence="4 6" id="KW-0472">Membrane</keyword>
<keyword evidence="3 6" id="KW-1133">Transmembrane helix</keyword>
<feature type="transmembrane region" description="Helical" evidence="6">
    <location>
        <begin position="183"/>
        <end position="202"/>
    </location>
</feature>
<proteinExistence type="predicted"/>
<evidence type="ECO:0000256" key="3">
    <source>
        <dbReference type="ARBA" id="ARBA00022989"/>
    </source>
</evidence>
<comment type="caution">
    <text evidence="7">The sequence shown here is derived from an EMBL/GenBank/DDBJ whole genome shotgun (WGS) entry which is preliminary data.</text>
</comment>
<feature type="transmembrane region" description="Helical" evidence="6">
    <location>
        <begin position="66"/>
        <end position="83"/>
    </location>
</feature>
<accession>A0A5J4WGC3</accession>
<evidence type="ECO:0000256" key="6">
    <source>
        <dbReference type="SAM" id="Phobius"/>
    </source>
</evidence>
<dbReference type="SMART" id="SM01160">
    <property type="entry name" value="DUF1751"/>
    <property type="match status" value="1"/>
</dbReference>
<dbReference type="GO" id="GO:0006890">
    <property type="term" value="P:retrograde vesicle-mediated transport, Golgi to endoplasmic reticulum"/>
    <property type="evidence" value="ECO:0007669"/>
    <property type="project" value="InterPro"/>
</dbReference>
<feature type="transmembrane region" description="Helical" evidence="6">
    <location>
        <begin position="95"/>
        <end position="122"/>
    </location>
</feature>
<dbReference type="EMBL" id="SNRW01002243">
    <property type="protein sequence ID" value="KAA6393395.1"/>
    <property type="molecule type" value="Genomic_DNA"/>
</dbReference>
<evidence type="ECO:0008006" key="9">
    <source>
        <dbReference type="Google" id="ProtNLM"/>
    </source>
</evidence>
<feature type="transmembrane region" description="Helical" evidence="6">
    <location>
        <begin position="21"/>
        <end position="46"/>
    </location>
</feature>